<evidence type="ECO:0000313" key="4">
    <source>
        <dbReference type="Proteomes" id="UP001597380"/>
    </source>
</evidence>
<reference evidence="4" key="1">
    <citation type="journal article" date="2019" name="Int. J. Syst. Evol. Microbiol.">
        <title>The Global Catalogue of Microorganisms (GCM) 10K type strain sequencing project: providing services to taxonomists for standard genome sequencing and annotation.</title>
        <authorList>
            <consortium name="The Broad Institute Genomics Platform"/>
            <consortium name="The Broad Institute Genome Sequencing Center for Infectious Disease"/>
            <person name="Wu L."/>
            <person name="Ma J."/>
        </authorList>
    </citation>
    <scope>NUCLEOTIDE SEQUENCE [LARGE SCALE GENOMIC DNA]</scope>
    <source>
        <strain evidence="4">CGMCC 1.10992</strain>
    </source>
</reference>
<dbReference type="InterPro" id="IPR028087">
    <property type="entry name" value="Tad_N"/>
</dbReference>
<name>A0ABW4XQB0_9GAMM</name>
<evidence type="ECO:0000259" key="2">
    <source>
        <dbReference type="Pfam" id="PF13400"/>
    </source>
</evidence>
<evidence type="ECO:0000256" key="1">
    <source>
        <dbReference type="SAM" id="MobiDB-lite"/>
    </source>
</evidence>
<protein>
    <submittedName>
        <fullName evidence="3">Pilus assembly protein TadG-related protein</fullName>
    </submittedName>
</protein>
<feature type="domain" description="Putative Flp pilus-assembly TadG-like N-terminal" evidence="2">
    <location>
        <begin position="4"/>
        <end position="44"/>
    </location>
</feature>
<sequence length="559" mass="63234">MIVISALFLIALSLASLMVYDSGRVNNERTRLQNTADAAAYSAAVIQARELNFHAYTNRAMIANHVTVAQLVSLSSYLQNNQQIFWTFEGIADWLRYIPYIGPAIDAFFTVAERVFGYLNLGLQRAGDGLIPLQEGAVFALSYAQTLMHAATTGGMFFDVFEVIDQNDSEASAGLAGGLLTADDIRVWLNFVQKYEVERAEQAYGGSDGSTGPTCLYYNQNCDDDDGVDNERHKERMDEFRQVTLASRDQFSTTRNNRFWRINWLPFPLIKLEFRQYGGTEMGRAEGKDAPYYSWSAKDTLSMWVQKWKFSWRGPRRKWSETELGWGRQATYHPDGFDWSVPVSNDYTPPWWCNYAPYASQCQGPDLEQYWGGAHKNDDAAEKVDKRDRKTRYWEGTTDKFNGSRHNYRGRFDGIGHRKGGLGANGRFGYTGLKDFHGLATNEQTSKAVPVRIYLEKGHDKINTSNNIDDVADSTSRNTLESAQGSGLNLARVMTLSKAEAHFLRASDISGWQRRDGKFEYGSLYNPYWQPRLSSYSNSQAGDTVDDATGLDPDWRPIP</sequence>
<organism evidence="3 4">
    <name type="scientific">Corallincola platygyrae</name>
    <dbReference type="NCBI Taxonomy" id="1193278"/>
    <lineage>
        <taxon>Bacteria</taxon>
        <taxon>Pseudomonadati</taxon>
        <taxon>Pseudomonadota</taxon>
        <taxon>Gammaproteobacteria</taxon>
        <taxon>Alteromonadales</taxon>
        <taxon>Psychromonadaceae</taxon>
        <taxon>Corallincola</taxon>
    </lineage>
</organism>
<feature type="region of interest" description="Disordered" evidence="1">
    <location>
        <begin position="536"/>
        <end position="559"/>
    </location>
</feature>
<dbReference type="RefSeq" id="WP_345340506.1">
    <property type="nucleotide sequence ID" value="NZ_BAABLI010000015.1"/>
</dbReference>
<evidence type="ECO:0000313" key="3">
    <source>
        <dbReference type="EMBL" id="MFD2097344.1"/>
    </source>
</evidence>
<dbReference type="Proteomes" id="UP001597380">
    <property type="component" value="Unassembled WGS sequence"/>
</dbReference>
<comment type="caution">
    <text evidence="3">The sequence shown here is derived from an EMBL/GenBank/DDBJ whole genome shotgun (WGS) entry which is preliminary data.</text>
</comment>
<proteinExistence type="predicted"/>
<dbReference type="EMBL" id="JBHUHT010000017">
    <property type="protein sequence ID" value="MFD2097344.1"/>
    <property type="molecule type" value="Genomic_DNA"/>
</dbReference>
<accession>A0ABW4XQB0</accession>
<gene>
    <name evidence="3" type="ORF">ACFSJ3_15205</name>
</gene>
<dbReference type="Pfam" id="PF13400">
    <property type="entry name" value="Tad"/>
    <property type="match status" value="1"/>
</dbReference>
<keyword evidence="4" id="KW-1185">Reference proteome</keyword>